<name>A0AAV7NKY8_PLEWA</name>
<organism evidence="1 2">
    <name type="scientific">Pleurodeles waltl</name>
    <name type="common">Iberian ribbed newt</name>
    <dbReference type="NCBI Taxonomy" id="8319"/>
    <lineage>
        <taxon>Eukaryota</taxon>
        <taxon>Metazoa</taxon>
        <taxon>Chordata</taxon>
        <taxon>Craniata</taxon>
        <taxon>Vertebrata</taxon>
        <taxon>Euteleostomi</taxon>
        <taxon>Amphibia</taxon>
        <taxon>Batrachia</taxon>
        <taxon>Caudata</taxon>
        <taxon>Salamandroidea</taxon>
        <taxon>Salamandridae</taxon>
        <taxon>Pleurodelinae</taxon>
        <taxon>Pleurodeles</taxon>
    </lineage>
</organism>
<protein>
    <submittedName>
        <fullName evidence="1">Uncharacterized protein</fullName>
    </submittedName>
</protein>
<reference evidence="1" key="1">
    <citation type="journal article" date="2022" name="bioRxiv">
        <title>Sequencing and chromosome-scale assembly of the giantPleurodeles waltlgenome.</title>
        <authorList>
            <person name="Brown T."/>
            <person name="Elewa A."/>
            <person name="Iarovenko S."/>
            <person name="Subramanian E."/>
            <person name="Araus A.J."/>
            <person name="Petzold A."/>
            <person name="Susuki M."/>
            <person name="Suzuki K.-i.T."/>
            <person name="Hayashi T."/>
            <person name="Toyoda A."/>
            <person name="Oliveira C."/>
            <person name="Osipova E."/>
            <person name="Leigh N.D."/>
            <person name="Simon A."/>
            <person name="Yun M.H."/>
        </authorList>
    </citation>
    <scope>NUCLEOTIDE SEQUENCE</scope>
    <source>
        <strain evidence="1">20211129_DDA</strain>
        <tissue evidence="1">Liver</tissue>
    </source>
</reference>
<evidence type="ECO:0000313" key="2">
    <source>
        <dbReference type="Proteomes" id="UP001066276"/>
    </source>
</evidence>
<proteinExistence type="predicted"/>
<sequence>MARSTVLDRPGPPCMKEEANPANVRCTAATTEYCVLLQRSRADCGVTAGNNAELPSESDAAALSMDELPGLAGPVLRSPWNLVLGSAGIGAVFPSLADWSPLCAFWRRVNGGSTVKWGQGSGSSSA</sequence>
<accession>A0AAV7NKY8</accession>
<comment type="caution">
    <text evidence="1">The sequence shown here is derived from an EMBL/GenBank/DDBJ whole genome shotgun (WGS) entry which is preliminary data.</text>
</comment>
<gene>
    <name evidence="1" type="ORF">NDU88_003549</name>
</gene>
<evidence type="ECO:0000313" key="1">
    <source>
        <dbReference type="EMBL" id="KAJ1115324.1"/>
    </source>
</evidence>
<dbReference type="Proteomes" id="UP001066276">
    <property type="component" value="Chromosome 8"/>
</dbReference>
<keyword evidence="2" id="KW-1185">Reference proteome</keyword>
<dbReference type="AlphaFoldDB" id="A0AAV7NKY8"/>
<dbReference type="EMBL" id="JANPWB010000012">
    <property type="protein sequence ID" value="KAJ1115324.1"/>
    <property type="molecule type" value="Genomic_DNA"/>
</dbReference>